<keyword evidence="2" id="KW-0732">Signal</keyword>
<feature type="region of interest" description="Disordered" evidence="1">
    <location>
        <begin position="24"/>
        <end position="92"/>
    </location>
</feature>
<evidence type="ECO:0008006" key="4">
    <source>
        <dbReference type="Google" id="ProtNLM"/>
    </source>
</evidence>
<gene>
    <name evidence="3" type="ORF">ENV54_11865</name>
</gene>
<proteinExistence type="predicted"/>
<protein>
    <recommendedName>
        <fullName evidence="4">Lipoprotein</fullName>
    </recommendedName>
</protein>
<dbReference type="AlphaFoldDB" id="A0A7C4ATJ5"/>
<dbReference type="PROSITE" id="PS51257">
    <property type="entry name" value="PROKAR_LIPOPROTEIN"/>
    <property type="match status" value="1"/>
</dbReference>
<evidence type="ECO:0000256" key="1">
    <source>
        <dbReference type="SAM" id="MobiDB-lite"/>
    </source>
</evidence>
<feature type="compositionally biased region" description="Polar residues" evidence="1">
    <location>
        <begin position="68"/>
        <end position="92"/>
    </location>
</feature>
<evidence type="ECO:0000313" key="3">
    <source>
        <dbReference type="EMBL" id="HGH61979.1"/>
    </source>
</evidence>
<comment type="caution">
    <text evidence="3">The sequence shown here is derived from an EMBL/GenBank/DDBJ whole genome shotgun (WGS) entry which is preliminary data.</text>
</comment>
<feature type="signal peptide" evidence="2">
    <location>
        <begin position="1"/>
        <end position="19"/>
    </location>
</feature>
<dbReference type="EMBL" id="DTGT01000387">
    <property type="protein sequence ID" value="HGH61979.1"/>
    <property type="molecule type" value="Genomic_DNA"/>
</dbReference>
<feature type="chain" id="PRO_5027767898" description="Lipoprotein" evidence="2">
    <location>
        <begin position="20"/>
        <end position="92"/>
    </location>
</feature>
<reference evidence="3" key="1">
    <citation type="journal article" date="2020" name="mSystems">
        <title>Genome- and Community-Level Interaction Insights into Carbon Utilization and Element Cycling Functions of Hydrothermarchaeota in Hydrothermal Sediment.</title>
        <authorList>
            <person name="Zhou Z."/>
            <person name="Liu Y."/>
            <person name="Xu W."/>
            <person name="Pan J."/>
            <person name="Luo Z.H."/>
            <person name="Li M."/>
        </authorList>
    </citation>
    <scope>NUCLEOTIDE SEQUENCE [LARGE SCALE GENOMIC DNA]</scope>
    <source>
        <strain evidence="3">SpSt-769</strain>
    </source>
</reference>
<feature type="compositionally biased region" description="Basic and acidic residues" evidence="1">
    <location>
        <begin position="55"/>
        <end position="64"/>
    </location>
</feature>
<feature type="compositionally biased region" description="Polar residues" evidence="1">
    <location>
        <begin position="30"/>
        <end position="54"/>
    </location>
</feature>
<organism evidence="3">
    <name type="scientific">Desulfomonile tiedjei</name>
    <dbReference type="NCBI Taxonomy" id="2358"/>
    <lineage>
        <taxon>Bacteria</taxon>
        <taxon>Pseudomonadati</taxon>
        <taxon>Thermodesulfobacteriota</taxon>
        <taxon>Desulfomonilia</taxon>
        <taxon>Desulfomonilales</taxon>
        <taxon>Desulfomonilaceae</taxon>
        <taxon>Desulfomonile</taxon>
    </lineage>
</organism>
<name>A0A7C4ATJ5_9BACT</name>
<sequence>MSGKTIVAALIVIASCASTGLCQRAMTSGDKPSQTQWTSHQMNQPAAPQYNLSQDRLDDIRRLYDQALTESRNPGPQPESKASSSSQTGVQK</sequence>
<accession>A0A7C4ATJ5</accession>
<evidence type="ECO:0000256" key="2">
    <source>
        <dbReference type="SAM" id="SignalP"/>
    </source>
</evidence>